<dbReference type="InterPro" id="IPR001478">
    <property type="entry name" value="PDZ"/>
</dbReference>
<organism evidence="2 3">
    <name type="scientific">Gramella jeungdoensis</name>
    <dbReference type="NCBI Taxonomy" id="708091"/>
    <lineage>
        <taxon>Bacteria</taxon>
        <taxon>Pseudomonadati</taxon>
        <taxon>Bacteroidota</taxon>
        <taxon>Flavobacteriia</taxon>
        <taxon>Flavobacteriales</taxon>
        <taxon>Flavobacteriaceae</taxon>
        <taxon>Christiangramia</taxon>
    </lineage>
</organism>
<keyword evidence="3" id="KW-1185">Reference proteome</keyword>
<dbReference type="SUPFAM" id="SSF50630">
    <property type="entry name" value="Acid proteases"/>
    <property type="match status" value="1"/>
</dbReference>
<dbReference type="InterPro" id="IPR036034">
    <property type="entry name" value="PDZ_sf"/>
</dbReference>
<evidence type="ECO:0000313" key="2">
    <source>
        <dbReference type="EMBL" id="TEW76908.1"/>
    </source>
</evidence>
<dbReference type="Pfam" id="PF17820">
    <property type="entry name" value="PDZ_6"/>
    <property type="match status" value="1"/>
</dbReference>
<name>A0A4Y8AYF7_9FLAO</name>
<dbReference type="AlphaFoldDB" id="A0A4Y8AYF7"/>
<sequence length="453" mass="51863">MSTFLKKKLKNILIPILFLVIPFVSFAQSEFKFKKGFKKQTISFKLLSNLIVFPMKVNGKELNFILDSGVGRTILFNLNARDSVQLNNTKTIKLQGLGSEAPIDAIISHGNYFKLENVSSNSQRLYVIDNDNFDLSSKLGLTVNGIIGFELLKDFQIRINYGSKKITFYKPNEFKYDKCKKCESFNLEFSKLKPYINIGAKLSDSIHKTTPVKLLIDSGGSDAMWLFEGSHPDIKSPKKYFHDFLGEGLSGTIYGKRSKIKSLILGQFELKNPTVSYPDSASIAFARKFNERNGSLGASILKRFTVVFDYKNRKVTLKKGRHFKDHFRYNMSGIELVHNGKVLVKEKDNTNYGLPLSDPNISATNKLVLDYNYKFAFKPSYRIYKLRVNSPAYNAGLKVGDIVIKIDNKYTFGMTLEEIVGKFYQKENKRISIVIERDGKNYDYYFRLKDMLK</sequence>
<dbReference type="InterPro" id="IPR021109">
    <property type="entry name" value="Peptidase_aspartic_dom_sf"/>
</dbReference>
<accession>A0A4Y8AYF7</accession>
<dbReference type="InterPro" id="IPR041489">
    <property type="entry name" value="PDZ_6"/>
</dbReference>
<comment type="caution">
    <text evidence="2">The sequence shown here is derived from an EMBL/GenBank/DDBJ whole genome shotgun (WGS) entry which is preliminary data.</text>
</comment>
<gene>
    <name evidence="2" type="ORF">E2488_03410</name>
</gene>
<protein>
    <recommendedName>
        <fullName evidence="1">PDZ domain-containing protein</fullName>
    </recommendedName>
</protein>
<dbReference type="Proteomes" id="UP000298517">
    <property type="component" value="Unassembled WGS sequence"/>
</dbReference>
<dbReference type="SUPFAM" id="SSF50156">
    <property type="entry name" value="PDZ domain-like"/>
    <property type="match status" value="1"/>
</dbReference>
<reference evidence="2 3" key="1">
    <citation type="journal article" date="2011" name="J. Microbiol.">
        <title>Gramella jeungdoensis sp. nov., isolated from a solar saltern in Korea.</title>
        <authorList>
            <person name="Joung Y."/>
            <person name="Kim H."/>
            <person name="Jang T."/>
            <person name="Ahn T.S."/>
            <person name="Joh K."/>
        </authorList>
    </citation>
    <scope>NUCLEOTIDE SEQUENCE [LARGE SCALE GENOMIC DNA]</scope>
    <source>
        <strain evidence="2 3">KCTC 23123</strain>
    </source>
</reference>
<dbReference type="SMART" id="SM00228">
    <property type="entry name" value="PDZ"/>
    <property type="match status" value="1"/>
</dbReference>
<evidence type="ECO:0000259" key="1">
    <source>
        <dbReference type="SMART" id="SM00228"/>
    </source>
</evidence>
<feature type="domain" description="PDZ" evidence="1">
    <location>
        <begin position="350"/>
        <end position="439"/>
    </location>
</feature>
<proteinExistence type="predicted"/>
<dbReference type="EMBL" id="SNQI01000001">
    <property type="protein sequence ID" value="TEW76908.1"/>
    <property type="molecule type" value="Genomic_DNA"/>
</dbReference>
<dbReference type="Gene3D" id="2.40.70.10">
    <property type="entry name" value="Acid Proteases"/>
    <property type="match status" value="1"/>
</dbReference>
<dbReference type="Pfam" id="PF13650">
    <property type="entry name" value="Asp_protease_2"/>
    <property type="match status" value="1"/>
</dbReference>
<evidence type="ECO:0000313" key="3">
    <source>
        <dbReference type="Proteomes" id="UP000298517"/>
    </source>
</evidence>
<dbReference type="Gene3D" id="2.30.42.10">
    <property type="match status" value="1"/>
</dbReference>